<name>A0A9D2GSW5_9BACT</name>
<feature type="transmembrane region" description="Helical" evidence="1">
    <location>
        <begin position="66"/>
        <end position="88"/>
    </location>
</feature>
<accession>A0A9D2GSW5</accession>
<evidence type="ECO:0000313" key="2">
    <source>
        <dbReference type="EMBL" id="HIZ89448.1"/>
    </source>
</evidence>
<reference evidence="2" key="1">
    <citation type="journal article" date="2021" name="PeerJ">
        <title>Extensive microbial diversity within the chicken gut microbiome revealed by metagenomics and culture.</title>
        <authorList>
            <person name="Gilroy R."/>
            <person name="Ravi A."/>
            <person name="Getino M."/>
            <person name="Pursley I."/>
            <person name="Horton D.L."/>
            <person name="Alikhan N.F."/>
            <person name="Baker D."/>
            <person name="Gharbi K."/>
            <person name="Hall N."/>
            <person name="Watson M."/>
            <person name="Adriaenssens E.M."/>
            <person name="Foster-Nyarko E."/>
            <person name="Jarju S."/>
            <person name="Secka A."/>
            <person name="Antonio M."/>
            <person name="Oren A."/>
            <person name="Chaudhuri R.R."/>
            <person name="La Ragione R."/>
            <person name="Hildebrand F."/>
            <person name="Pallen M.J."/>
        </authorList>
    </citation>
    <scope>NUCLEOTIDE SEQUENCE</scope>
    <source>
        <strain evidence="2">ChiW4-1371</strain>
    </source>
</reference>
<organism evidence="2 3">
    <name type="scientific">Candidatus Mucispirillum faecigallinarum</name>
    <dbReference type="NCBI Taxonomy" id="2838699"/>
    <lineage>
        <taxon>Bacteria</taxon>
        <taxon>Pseudomonadati</taxon>
        <taxon>Deferribacterota</taxon>
        <taxon>Deferribacteres</taxon>
        <taxon>Deferribacterales</taxon>
        <taxon>Mucispirillaceae</taxon>
        <taxon>Mucispirillum</taxon>
    </lineage>
</organism>
<dbReference type="EMBL" id="DXAQ01000090">
    <property type="protein sequence ID" value="HIZ89448.1"/>
    <property type="molecule type" value="Genomic_DNA"/>
</dbReference>
<protein>
    <submittedName>
        <fullName evidence="2">DUF4282 domain-containing protein</fullName>
    </submittedName>
</protein>
<keyword evidence="1" id="KW-1133">Transmembrane helix</keyword>
<dbReference type="Proteomes" id="UP000824176">
    <property type="component" value="Unassembled WGS sequence"/>
</dbReference>
<proteinExistence type="predicted"/>
<gene>
    <name evidence="2" type="ORF">H9804_05850</name>
</gene>
<dbReference type="Pfam" id="PF14110">
    <property type="entry name" value="DUF4282"/>
    <property type="match status" value="1"/>
</dbReference>
<keyword evidence="1" id="KW-0472">Membrane</keyword>
<reference evidence="2" key="2">
    <citation type="submission" date="2021-04" db="EMBL/GenBank/DDBJ databases">
        <authorList>
            <person name="Gilroy R."/>
        </authorList>
    </citation>
    <scope>NUCLEOTIDE SEQUENCE</scope>
    <source>
        <strain evidence="2">ChiW4-1371</strain>
    </source>
</reference>
<dbReference type="InterPro" id="IPR025557">
    <property type="entry name" value="DUF4282"/>
</dbReference>
<evidence type="ECO:0000256" key="1">
    <source>
        <dbReference type="SAM" id="Phobius"/>
    </source>
</evidence>
<feature type="transmembrane region" description="Helical" evidence="1">
    <location>
        <begin position="20"/>
        <end position="46"/>
    </location>
</feature>
<sequence length="109" mass="12303">MKKQSTLKNILFLNKMYTPVIINVLYILLMIASIAGGIFLCFYEMPNISIYDNDLLLSTKRYIKEGIALIILGPIASRFCAELLIILFKINEQVGDIAKQDKNSNNSSI</sequence>
<keyword evidence="1" id="KW-0812">Transmembrane</keyword>
<evidence type="ECO:0000313" key="3">
    <source>
        <dbReference type="Proteomes" id="UP000824176"/>
    </source>
</evidence>
<dbReference type="AlphaFoldDB" id="A0A9D2GSW5"/>
<comment type="caution">
    <text evidence="2">The sequence shown here is derived from an EMBL/GenBank/DDBJ whole genome shotgun (WGS) entry which is preliminary data.</text>
</comment>